<accession>A0A9W7G8S7</accession>
<dbReference type="Gene3D" id="3.40.50.1820">
    <property type="entry name" value="alpha/beta hydrolase"/>
    <property type="match status" value="1"/>
</dbReference>
<dbReference type="EMBL" id="BRYA01000077">
    <property type="protein sequence ID" value="GMI37837.1"/>
    <property type="molecule type" value="Genomic_DNA"/>
</dbReference>
<evidence type="ECO:0000259" key="1">
    <source>
        <dbReference type="Pfam" id="PF00561"/>
    </source>
</evidence>
<reference evidence="3" key="1">
    <citation type="journal article" date="2023" name="Commun. Biol.">
        <title>Genome analysis of Parmales, the sister group of diatoms, reveals the evolutionary specialization of diatoms from phago-mixotrophs to photoautotrophs.</title>
        <authorList>
            <person name="Ban H."/>
            <person name="Sato S."/>
            <person name="Yoshikawa S."/>
            <person name="Yamada K."/>
            <person name="Nakamura Y."/>
            <person name="Ichinomiya M."/>
            <person name="Sato N."/>
            <person name="Blanc-Mathieu R."/>
            <person name="Endo H."/>
            <person name="Kuwata A."/>
            <person name="Ogata H."/>
        </authorList>
    </citation>
    <scope>NUCLEOTIDE SEQUENCE [LARGE SCALE GENOMIC DNA]</scope>
</reference>
<gene>
    <name evidence="2" type="ORF">TrCOL_g7945</name>
</gene>
<sequence length="316" mass="34564">MVRADIESTVEGMYLEYDTFGDPSDPAFLLVMGLSVQMLAWREEFCEKLASHGYYVIRFDNRDIGLSKHFDHLGPPPLIRRVIYNLLFGRFSKIGTPYTLDDMARDSFGLLTHLGIEKAHIAGCSMGGMICQTMALMSPERVLSLASIMSTTGARNLPDGDLDVRLMLLKRPGPTHEDRVARTVDAINMISRPQTPDPTDLSYYADRVVSRCWHPVGGARQMNAILAQDDRTSSLGGLEMPCVVVHGGGDTLVPVEHGRATAKAIGGDVGLVVIERMGHAISKKFYDVVVTTLVKNASRKKGGGGIDISDLDLTLE</sequence>
<dbReference type="InterPro" id="IPR000073">
    <property type="entry name" value="AB_hydrolase_1"/>
</dbReference>
<dbReference type="Proteomes" id="UP001165065">
    <property type="component" value="Unassembled WGS sequence"/>
</dbReference>
<name>A0A9W7G8S7_9STRA</name>
<dbReference type="SUPFAM" id="SSF53474">
    <property type="entry name" value="alpha/beta-Hydrolases"/>
    <property type="match status" value="1"/>
</dbReference>
<dbReference type="InterPro" id="IPR029058">
    <property type="entry name" value="AB_hydrolase_fold"/>
</dbReference>
<dbReference type="PANTHER" id="PTHR43433:SF5">
    <property type="entry name" value="AB HYDROLASE-1 DOMAIN-CONTAINING PROTEIN"/>
    <property type="match status" value="1"/>
</dbReference>
<proteinExistence type="predicted"/>
<dbReference type="Pfam" id="PF00561">
    <property type="entry name" value="Abhydrolase_1"/>
    <property type="match status" value="1"/>
</dbReference>
<dbReference type="PANTHER" id="PTHR43433">
    <property type="entry name" value="HYDROLASE, ALPHA/BETA FOLD FAMILY PROTEIN"/>
    <property type="match status" value="1"/>
</dbReference>
<dbReference type="OrthoDB" id="19657at2759"/>
<keyword evidence="3" id="KW-1185">Reference proteome</keyword>
<dbReference type="AlphaFoldDB" id="A0A9W7G8S7"/>
<feature type="domain" description="AB hydrolase-1" evidence="1">
    <location>
        <begin position="26"/>
        <end position="281"/>
    </location>
</feature>
<organism evidence="2 3">
    <name type="scientific">Triparma columacea</name>
    <dbReference type="NCBI Taxonomy" id="722753"/>
    <lineage>
        <taxon>Eukaryota</taxon>
        <taxon>Sar</taxon>
        <taxon>Stramenopiles</taxon>
        <taxon>Ochrophyta</taxon>
        <taxon>Bolidophyceae</taxon>
        <taxon>Parmales</taxon>
        <taxon>Triparmaceae</taxon>
        <taxon>Triparma</taxon>
    </lineage>
</organism>
<comment type="caution">
    <text evidence="2">The sequence shown here is derived from an EMBL/GenBank/DDBJ whole genome shotgun (WGS) entry which is preliminary data.</text>
</comment>
<evidence type="ECO:0000313" key="3">
    <source>
        <dbReference type="Proteomes" id="UP001165065"/>
    </source>
</evidence>
<protein>
    <recommendedName>
        <fullName evidence="1">AB hydrolase-1 domain-containing protein</fullName>
    </recommendedName>
</protein>
<evidence type="ECO:0000313" key="2">
    <source>
        <dbReference type="EMBL" id="GMI37837.1"/>
    </source>
</evidence>
<dbReference type="InterPro" id="IPR050471">
    <property type="entry name" value="AB_hydrolase"/>
</dbReference>